<dbReference type="InterPro" id="IPR001506">
    <property type="entry name" value="Peptidase_M12A"/>
</dbReference>
<dbReference type="AlphaFoldDB" id="A0A7R8WIF3"/>
<dbReference type="InterPro" id="IPR006026">
    <property type="entry name" value="Peptidase_Metallo"/>
</dbReference>
<dbReference type="GO" id="GO:0008270">
    <property type="term" value="F:zinc ion binding"/>
    <property type="evidence" value="ECO:0007669"/>
    <property type="project" value="UniProtKB-UniRule"/>
</dbReference>
<keyword evidence="7" id="KW-0732">Signal</keyword>
<gene>
    <name evidence="8" type="ORF">CTOB1V02_LOCUS7400</name>
</gene>
<comment type="caution">
    <text evidence="6">Lacks conserved residue(s) required for the propagation of feature annotation.</text>
</comment>
<dbReference type="PRINTS" id="PR00480">
    <property type="entry name" value="ASTACIN"/>
</dbReference>
<feature type="binding site" evidence="6">
    <location>
        <position position="134"/>
    </location>
    <ligand>
        <name>Zn(2+)</name>
        <dbReference type="ChEBI" id="CHEBI:29105"/>
        <note>catalytic</note>
    </ligand>
</feature>
<dbReference type="PANTHER" id="PTHR10127:SF780">
    <property type="entry name" value="METALLOENDOPEPTIDASE"/>
    <property type="match status" value="1"/>
</dbReference>
<dbReference type="EC" id="3.4.24.-" evidence="7"/>
<dbReference type="InterPro" id="IPR024079">
    <property type="entry name" value="MetalloPept_cat_dom_sf"/>
</dbReference>
<keyword evidence="2 6" id="KW-0479">Metal-binding</keyword>
<evidence type="ECO:0000256" key="6">
    <source>
        <dbReference type="PROSITE-ProRule" id="PRU01211"/>
    </source>
</evidence>
<feature type="chain" id="PRO_5040558280" description="Metalloendopeptidase" evidence="7">
    <location>
        <begin position="21"/>
        <end position="234"/>
    </location>
</feature>
<dbReference type="GO" id="GO:0004222">
    <property type="term" value="F:metalloendopeptidase activity"/>
    <property type="evidence" value="ECO:0007669"/>
    <property type="project" value="UniProtKB-UniRule"/>
</dbReference>
<feature type="binding site" evidence="6">
    <location>
        <position position="144"/>
    </location>
    <ligand>
        <name>Zn(2+)</name>
        <dbReference type="ChEBI" id="CHEBI:29105"/>
        <note>catalytic</note>
    </ligand>
</feature>
<accession>A0A7R8WIF3</accession>
<evidence type="ECO:0000256" key="7">
    <source>
        <dbReference type="RuleBase" id="RU361183"/>
    </source>
</evidence>
<dbReference type="GO" id="GO:0006508">
    <property type="term" value="P:proteolysis"/>
    <property type="evidence" value="ECO:0007669"/>
    <property type="project" value="UniProtKB-KW"/>
</dbReference>
<dbReference type="SUPFAM" id="SSF55486">
    <property type="entry name" value="Metalloproteases ('zincins'), catalytic domain"/>
    <property type="match status" value="1"/>
</dbReference>
<evidence type="ECO:0000256" key="1">
    <source>
        <dbReference type="ARBA" id="ARBA00022670"/>
    </source>
</evidence>
<protein>
    <recommendedName>
        <fullName evidence="7">Metalloendopeptidase</fullName>
        <ecNumber evidence="7">3.4.24.-</ecNumber>
    </recommendedName>
</protein>
<evidence type="ECO:0000256" key="4">
    <source>
        <dbReference type="ARBA" id="ARBA00022833"/>
    </source>
</evidence>
<comment type="cofactor">
    <cofactor evidence="6 7">
        <name>Zn(2+)</name>
        <dbReference type="ChEBI" id="CHEBI:29105"/>
    </cofactor>
    <text evidence="6 7">Binds 1 zinc ion per subunit.</text>
</comment>
<feature type="signal peptide" evidence="7">
    <location>
        <begin position="1"/>
        <end position="20"/>
    </location>
</feature>
<organism evidence="8">
    <name type="scientific">Cyprideis torosa</name>
    <dbReference type="NCBI Taxonomy" id="163714"/>
    <lineage>
        <taxon>Eukaryota</taxon>
        <taxon>Metazoa</taxon>
        <taxon>Ecdysozoa</taxon>
        <taxon>Arthropoda</taxon>
        <taxon>Crustacea</taxon>
        <taxon>Oligostraca</taxon>
        <taxon>Ostracoda</taxon>
        <taxon>Podocopa</taxon>
        <taxon>Podocopida</taxon>
        <taxon>Cytherocopina</taxon>
        <taxon>Cytheroidea</taxon>
        <taxon>Cytherideidae</taxon>
        <taxon>Cyprideis</taxon>
    </lineage>
</organism>
<evidence type="ECO:0000256" key="5">
    <source>
        <dbReference type="ARBA" id="ARBA00023049"/>
    </source>
</evidence>
<proteinExistence type="predicted"/>
<dbReference type="OrthoDB" id="6373512at2759"/>
<reference evidence="8" key="1">
    <citation type="submission" date="2020-11" db="EMBL/GenBank/DDBJ databases">
        <authorList>
            <person name="Tran Van P."/>
        </authorList>
    </citation>
    <scope>NUCLEOTIDE SEQUENCE</scope>
</reference>
<keyword evidence="5 6" id="KW-0482">Metalloprotease</keyword>
<keyword evidence="1 6" id="KW-0645">Protease</keyword>
<evidence type="ECO:0000256" key="2">
    <source>
        <dbReference type="ARBA" id="ARBA00022723"/>
    </source>
</evidence>
<feature type="active site" evidence="6">
    <location>
        <position position="135"/>
    </location>
</feature>
<keyword evidence="3 6" id="KW-0378">Hydrolase</keyword>
<dbReference type="PANTHER" id="PTHR10127">
    <property type="entry name" value="DISCOIDIN, CUB, EGF, LAMININ , AND ZINC METALLOPROTEASE DOMAIN CONTAINING"/>
    <property type="match status" value="1"/>
</dbReference>
<dbReference type="Pfam" id="PF01400">
    <property type="entry name" value="Astacin"/>
    <property type="match status" value="1"/>
</dbReference>
<dbReference type="EMBL" id="OB662123">
    <property type="protein sequence ID" value="CAD7229531.1"/>
    <property type="molecule type" value="Genomic_DNA"/>
</dbReference>
<evidence type="ECO:0000313" key="8">
    <source>
        <dbReference type="EMBL" id="CAD7229531.1"/>
    </source>
</evidence>
<evidence type="ECO:0000256" key="3">
    <source>
        <dbReference type="ARBA" id="ARBA00022801"/>
    </source>
</evidence>
<dbReference type="Gene3D" id="3.40.390.10">
    <property type="entry name" value="Collagenase (Catalytic Domain)"/>
    <property type="match status" value="1"/>
</dbReference>
<dbReference type="SMART" id="SM00235">
    <property type="entry name" value="ZnMc"/>
    <property type="match status" value="1"/>
</dbReference>
<name>A0A7R8WIF3_9CRUS</name>
<feature type="binding site" evidence="6">
    <location>
        <position position="138"/>
    </location>
    <ligand>
        <name>Zn(2+)</name>
        <dbReference type="ChEBI" id="CHEBI:29105"/>
        <note>catalytic</note>
    </ligand>
</feature>
<dbReference type="PROSITE" id="PS51864">
    <property type="entry name" value="ASTACIN"/>
    <property type="match status" value="1"/>
</dbReference>
<keyword evidence="4 6" id="KW-0862">Zinc</keyword>
<sequence length="234" mass="26732">MVFILVLLELQLLLGNLATAAPSIPGDKEKTPQLILLTDKRHVPGDVDHTVDLSEKEELAGWMRFPQTGEDFMEGDIKIPEQFRHFHLGQLEGPFEAAIDFNSYPTQQWSGNTVAYTISPVFFPTEYDRGTPIHELMHAIGFFHEQSRPDRDDFVTIHIDQIHPSTFYGSHSLHNFNKMNINHWNNLSSPYDWRSVMHYQGNAFAIGVDPSMATSRNYIVALNTTEQLNLYDSV</sequence>